<feature type="transmembrane region" description="Helical" evidence="2">
    <location>
        <begin position="52"/>
        <end position="71"/>
    </location>
</feature>
<sequence length="910" mass="101124">MNAFPAEPKPFRLINSRGWEVPTWKDPRIPFATLLAGYAIAGFTFLGFNRQWWQMAIIVGSGCALEVLFSWVFNKRKIIPLSAFISCTSLGILLNYSHHSWVLLFPVFLTIGSKYLLTFEGKHVFNPSMFGISMSLLLSRELITAAPAYQWAGGSFTLSIFIGTAALMLFIFRVGKGPLIISFLFFYALQTAIRAYVMRHHLPWQTLFLGTLESPPFFLFTFYMLTDPATSPKGWKGQVALAFVITLVDGYLHFKESVYTFFYAALIVGTARFTFMHVRAFVKGRKFTDALGGDFMKRFAIVGGLGATMLLAWNLKLAQLDVPVDVNFKMQKVAGLESKMGTTLEEVDPRLLHVSKWVLSVGDSVATADVDGDGRLDLFVTHPLAIADDRVGLYLNRGDFKFERVAMPALEALMHDPKSHGLAGGATFVDDDNDGDADLFVSVAFGKSRLLRNRLKETGALAFEDVSVASGIDEHTVSLQSTLLDVNRDGVLDLLVLNALTTHLPDYAQPTPLNVFNLPAPEFEGDRRALRFMHNGWHDANNGGLNHLYLGKGDGTYTRVDSASWGLPDTRWSLAVGTQDFNHDGFTDLYVANDFGPDDLYLNEGGKHFRHVVGKRFGDIGKDTYKGMNVSIADFDRDGWSDVYVSNVHHALQSEGSLLWMVRPGADAFVPDFVDEATQRGALNERRFGWGGAAGDVNLDGWPDLVQANGMVDDRLDKRELNTRRHDYWYVNQKLMQSGPDIHTYADRWGDIRGRDIYPNEARRLLINKNGTFVDVADQVGIAEPDNSRGVLLADLDDDGDLDALITNQHGPLSLYRNTLRDGASKPHFIGVSVGNSVGTTVTIGAQRKEFQLTAGFSAQAEPRLLFGLGDDATPEVDVTIQWFNGPTETRRLSIDRYHALTRPPQAARR</sequence>
<gene>
    <name evidence="4" type="ORF">DI536_13255</name>
</gene>
<feature type="transmembrane region" description="Helical" evidence="2">
    <location>
        <begin position="260"/>
        <end position="278"/>
    </location>
</feature>
<feature type="transmembrane region" description="Helical" evidence="2">
    <location>
        <begin position="299"/>
        <end position="315"/>
    </location>
</feature>
<feature type="transmembrane region" description="Helical" evidence="2">
    <location>
        <begin position="78"/>
        <end position="94"/>
    </location>
</feature>
<accession>A0A2W5UVK4</accession>
<proteinExistence type="predicted"/>
<evidence type="ECO:0000259" key="3">
    <source>
        <dbReference type="Pfam" id="PF07593"/>
    </source>
</evidence>
<dbReference type="Pfam" id="PF13517">
    <property type="entry name" value="FG-GAP_3"/>
    <property type="match status" value="2"/>
</dbReference>
<protein>
    <recommendedName>
        <fullName evidence="3">ASPIC/UnbV domain-containing protein</fullName>
    </recommendedName>
</protein>
<keyword evidence="2" id="KW-1133">Transmembrane helix</keyword>
<dbReference type="PANTHER" id="PTHR16026">
    <property type="entry name" value="CARTILAGE ACIDIC PROTEIN 1"/>
    <property type="match status" value="1"/>
</dbReference>
<evidence type="ECO:0000256" key="1">
    <source>
        <dbReference type="ARBA" id="ARBA00022729"/>
    </source>
</evidence>
<dbReference type="InterPro" id="IPR013517">
    <property type="entry name" value="FG-GAP"/>
</dbReference>
<keyword evidence="2" id="KW-0812">Transmembrane</keyword>
<dbReference type="InterPro" id="IPR028994">
    <property type="entry name" value="Integrin_alpha_N"/>
</dbReference>
<evidence type="ECO:0000256" key="2">
    <source>
        <dbReference type="SAM" id="Phobius"/>
    </source>
</evidence>
<evidence type="ECO:0000313" key="4">
    <source>
        <dbReference type="EMBL" id="PZR13248.1"/>
    </source>
</evidence>
<dbReference type="Pfam" id="PF07593">
    <property type="entry name" value="UnbV_ASPIC"/>
    <property type="match status" value="1"/>
</dbReference>
<comment type="caution">
    <text evidence="4">The sequence shown here is derived from an EMBL/GenBank/DDBJ whole genome shotgun (WGS) entry which is preliminary data.</text>
</comment>
<name>A0A2W5UVK4_9BACT</name>
<organism evidence="4 5">
    <name type="scientific">Archangium gephyra</name>
    <dbReference type="NCBI Taxonomy" id="48"/>
    <lineage>
        <taxon>Bacteria</taxon>
        <taxon>Pseudomonadati</taxon>
        <taxon>Myxococcota</taxon>
        <taxon>Myxococcia</taxon>
        <taxon>Myxococcales</taxon>
        <taxon>Cystobacterineae</taxon>
        <taxon>Archangiaceae</taxon>
        <taxon>Archangium</taxon>
    </lineage>
</organism>
<dbReference type="EMBL" id="QFQP01000010">
    <property type="protein sequence ID" value="PZR13248.1"/>
    <property type="molecule type" value="Genomic_DNA"/>
</dbReference>
<dbReference type="InterPro" id="IPR027039">
    <property type="entry name" value="Crtac1"/>
</dbReference>
<evidence type="ECO:0000313" key="5">
    <source>
        <dbReference type="Proteomes" id="UP000249061"/>
    </source>
</evidence>
<dbReference type="Proteomes" id="UP000249061">
    <property type="component" value="Unassembled WGS sequence"/>
</dbReference>
<feature type="transmembrane region" description="Helical" evidence="2">
    <location>
        <begin position="100"/>
        <end position="117"/>
    </location>
</feature>
<dbReference type="InterPro" id="IPR011519">
    <property type="entry name" value="UnbV_ASPIC"/>
</dbReference>
<feature type="domain" description="ASPIC/UnbV" evidence="3">
    <location>
        <begin position="838"/>
        <end position="890"/>
    </location>
</feature>
<dbReference type="SUPFAM" id="SSF69318">
    <property type="entry name" value="Integrin alpha N-terminal domain"/>
    <property type="match status" value="1"/>
</dbReference>
<feature type="transmembrane region" description="Helical" evidence="2">
    <location>
        <begin position="29"/>
        <end position="46"/>
    </location>
</feature>
<feature type="transmembrane region" description="Helical" evidence="2">
    <location>
        <begin position="179"/>
        <end position="198"/>
    </location>
</feature>
<feature type="transmembrane region" description="Helical" evidence="2">
    <location>
        <begin position="149"/>
        <end position="172"/>
    </location>
</feature>
<dbReference type="Gene3D" id="2.130.10.130">
    <property type="entry name" value="Integrin alpha, N-terminal"/>
    <property type="match status" value="2"/>
</dbReference>
<dbReference type="PANTHER" id="PTHR16026:SF0">
    <property type="entry name" value="CARTILAGE ACIDIC PROTEIN 1"/>
    <property type="match status" value="1"/>
</dbReference>
<keyword evidence="1" id="KW-0732">Signal</keyword>
<dbReference type="AlphaFoldDB" id="A0A2W5UVK4"/>
<reference evidence="4 5" key="1">
    <citation type="submission" date="2017-08" db="EMBL/GenBank/DDBJ databases">
        <title>Infants hospitalized years apart are colonized by the same room-sourced microbial strains.</title>
        <authorList>
            <person name="Brooks B."/>
            <person name="Olm M.R."/>
            <person name="Firek B.A."/>
            <person name="Baker R."/>
            <person name="Thomas B.C."/>
            <person name="Morowitz M.J."/>
            <person name="Banfield J.F."/>
        </authorList>
    </citation>
    <scope>NUCLEOTIDE SEQUENCE [LARGE SCALE GENOMIC DNA]</scope>
    <source>
        <strain evidence="4">S2_003_000_R2_14</strain>
    </source>
</reference>
<keyword evidence="2" id="KW-0472">Membrane</keyword>